<dbReference type="EMBL" id="AEVO01000034">
    <property type="protein sequence ID" value="EFY07474.1"/>
    <property type="molecule type" value="Genomic_DNA"/>
</dbReference>
<dbReference type="Proteomes" id="UP000018458">
    <property type="component" value="Unassembled WGS sequence"/>
</dbReference>
<dbReference type="HOGENOM" id="CLU_1569867_0_0_6"/>
<dbReference type="InterPro" id="IPR005586">
    <property type="entry name" value="ABC_trans_aux"/>
</dbReference>
<dbReference type="Gene3D" id="3.40.50.10610">
    <property type="entry name" value="ABC-type transport auxiliary lipoprotein component"/>
    <property type="match status" value="1"/>
</dbReference>
<sequence length="170" mass="18925">MIKFYITLICAILTFGCTSSNEQRYSLVEDLSISAVSENLYKVNLNISGVSDSGGIILQTSEVTVNEALSNRWSFDLGDQLTVLLKDALYKNKVSTDYSFDVLVYRFQGSYLGEAQAAALFVVKNKNDKIILNKDFTAVKDLTKDGYAELVLKLKEAWQDITLKAIDSLP</sequence>
<evidence type="ECO:0000259" key="1">
    <source>
        <dbReference type="Pfam" id="PF03886"/>
    </source>
</evidence>
<reference evidence="2 3" key="1">
    <citation type="submission" date="2011-01" db="EMBL/GenBank/DDBJ databases">
        <authorList>
            <person name="Weinstock G."/>
            <person name="Sodergren E."/>
            <person name="Clifton S."/>
            <person name="Fulton L."/>
            <person name="Fulton B."/>
            <person name="Courtney L."/>
            <person name="Fronick C."/>
            <person name="Harrison M."/>
            <person name="Strong C."/>
            <person name="Farmer C."/>
            <person name="Delahaunty K."/>
            <person name="Markovic C."/>
            <person name="Hall O."/>
            <person name="Minx P."/>
            <person name="Tomlinson C."/>
            <person name="Mitreva M."/>
            <person name="Hou S."/>
            <person name="Chen J."/>
            <person name="Wollam A."/>
            <person name="Pepin K.H."/>
            <person name="Johnson M."/>
            <person name="Bhonagiri V."/>
            <person name="Zhang X."/>
            <person name="Suruliraj S."/>
            <person name="Warren W."/>
            <person name="Chinwalla A."/>
            <person name="Mardis E.R."/>
            <person name="Wilson R.K."/>
        </authorList>
    </citation>
    <scope>NUCLEOTIDE SEQUENCE [LARGE SCALE GENOMIC DNA]</scope>
    <source>
        <strain evidence="3">DSM 22608 / JCM 16073 / KCTC 15190 / YIT 12066</strain>
    </source>
</reference>
<protein>
    <recommendedName>
        <fullName evidence="1">ABC-type transport auxiliary lipoprotein component domain-containing protein</fullName>
    </recommendedName>
</protein>
<dbReference type="AlphaFoldDB" id="E8LJ50"/>
<dbReference type="RefSeq" id="WP_009142938.1">
    <property type="nucleotide sequence ID" value="NZ_GL830971.1"/>
</dbReference>
<organism evidence="2 3">
    <name type="scientific">Succinatimonas hippei (strain DSM 22608 / JCM 16073 / KCTC 15190 / YIT 12066)</name>
    <dbReference type="NCBI Taxonomy" id="762983"/>
    <lineage>
        <taxon>Bacteria</taxon>
        <taxon>Pseudomonadati</taxon>
        <taxon>Pseudomonadota</taxon>
        <taxon>Gammaproteobacteria</taxon>
        <taxon>Aeromonadales</taxon>
        <taxon>Succinivibrionaceae</taxon>
        <taxon>Succinatimonas</taxon>
    </lineage>
</organism>
<evidence type="ECO:0000313" key="3">
    <source>
        <dbReference type="Proteomes" id="UP000018458"/>
    </source>
</evidence>
<gene>
    <name evidence="2" type="ORF">HMPREF9444_00724</name>
</gene>
<proteinExistence type="predicted"/>
<dbReference type="SUPFAM" id="SSF159594">
    <property type="entry name" value="XCC0632-like"/>
    <property type="match status" value="1"/>
</dbReference>
<comment type="caution">
    <text evidence="2">The sequence shown here is derived from an EMBL/GenBank/DDBJ whole genome shotgun (WGS) entry which is preliminary data.</text>
</comment>
<name>E8LJ50_SUCHY</name>
<evidence type="ECO:0000313" key="2">
    <source>
        <dbReference type="EMBL" id="EFY07474.1"/>
    </source>
</evidence>
<accession>E8LJ50</accession>
<dbReference type="PROSITE" id="PS51257">
    <property type="entry name" value="PROKAR_LIPOPROTEIN"/>
    <property type="match status" value="1"/>
</dbReference>
<feature type="domain" description="ABC-type transport auxiliary lipoprotein component" evidence="1">
    <location>
        <begin position="51"/>
        <end position="161"/>
    </location>
</feature>
<dbReference type="STRING" id="762983.HMPREF9444_00724"/>
<dbReference type="Pfam" id="PF03886">
    <property type="entry name" value="ABC_trans_aux"/>
    <property type="match status" value="1"/>
</dbReference>
<keyword evidence="3" id="KW-1185">Reference proteome</keyword>